<reference evidence="1" key="1">
    <citation type="submission" date="2021-03" db="EMBL/GenBank/DDBJ databases">
        <title>Draft genome sequence of rust myrtle Austropuccinia psidii MF-1, a brazilian biotype.</title>
        <authorList>
            <person name="Quecine M.C."/>
            <person name="Pachon D.M.R."/>
            <person name="Bonatelli M.L."/>
            <person name="Correr F.H."/>
            <person name="Franceschini L.M."/>
            <person name="Leite T.F."/>
            <person name="Margarido G.R.A."/>
            <person name="Almeida C.A."/>
            <person name="Ferrarezi J.A."/>
            <person name="Labate C.A."/>
        </authorList>
    </citation>
    <scope>NUCLEOTIDE SEQUENCE</scope>
    <source>
        <strain evidence="1">MF-1</strain>
    </source>
</reference>
<keyword evidence="2" id="KW-1185">Reference proteome</keyword>
<protein>
    <submittedName>
        <fullName evidence="1">Uncharacterized protein</fullName>
    </submittedName>
</protein>
<organism evidence="1 2">
    <name type="scientific">Austropuccinia psidii MF-1</name>
    <dbReference type="NCBI Taxonomy" id="1389203"/>
    <lineage>
        <taxon>Eukaryota</taxon>
        <taxon>Fungi</taxon>
        <taxon>Dikarya</taxon>
        <taxon>Basidiomycota</taxon>
        <taxon>Pucciniomycotina</taxon>
        <taxon>Pucciniomycetes</taxon>
        <taxon>Pucciniales</taxon>
        <taxon>Sphaerophragmiaceae</taxon>
        <taxon>Austropuccinia</taxon>
    </lineage>
</organism>
<dbReference type="AlphaFoldDB" id="A0A9Q3FTX0"/>
<proteinExistence type="predicted"/>
<gene>
    <name evidence="1" type="ORF">O181_084699</name>
</gene>
<comment type="caution">
    <text evidence="1">The sequence shown here is derived from an EMBL/GenBank/DDBJ whole genome shotgun (WGS) entry which is preliminary data.</text>
</comment>
<dbReference type="EMBL" id="AVOT02049842">
    <property type="protein sequence ID" value="MBW0544984.1"/>
    <property type="molecule type" value="Genomic_DNA"/>
</dbReference>
<sequence>MLVNSMYSPHPTNNNVLNHVVLPFIPNIPYRPPQNLKHCDSQLRNPYTWEHRPSTHNLELAISALLSVNHIIPQKYSCSLHPALNFVIQSNISHSGDKFDPIIKIAKEISTIFKNIGLEPTLEDYAFCPRSFFLNGLAVSV</sequence>
<accession>A0A9Q3FTX0</accession>
<dbReference type="Proteomes" id="UP000765509">
    <property type="component" value="Unassembled WGS sequence"/>
</dbReference>
<name>A0A9Q3FTX0_9BASI</name>
<evidence type="ECO:0000313" key="2">
    <source>
        <dbReference type="Proteomes" id="UP000765509"/>
    </source>
</evidence>
<evidence type="ECO:0000313" key="1">
    <source>
        <dbReference type="EMBL" id="MBW0544984.1"/>
    </source>
</evidence>